<evidence type="ECO:0000256" key="1">
    <source>
        <dbReference type="SAM" id="Phobius"/>
    </source>
</evidence>
<accession>A0AAJ7T2C5</accession>
<feature type="transmembrane region" description="Helical" evidence="1">
    <location>
        <begin position="305"/>
        <end position="324"/>
    </location>
</feature>
<dbReference type="SUPFAM" id="SSF52833">
    <property type="entry name" value="Thioredoxin-like"/>
    <property type="match status" value="2"/>
</dbReference>
<dbReference type="InterPro" id="IPR036249">
    <property type="entry name" value="Thioredoxin-like_sf"/>
</dbReference>
<evidence type="ECO:0000259" key="2">
    <source>
        <dbReference type="Pfam" id="PF00085"/>
    </source>
</evidence>
<keyword evidence="1" id="KW-0812">Transmembrane</keyword>
<proteinExistence type="predicted"/>
<evidence type="ECO:0000313" key="3">
    <source>
        <dbReference type="Proteomes" id="UP001318040"/>
    </source>
</evidence>
<organism evidence="3 4">
    <name type="scientific">Petromyzon marinus</name>
    <name type="common">Sea lamprey</name>
    <dbReference type="NCBI Taxonomy" id="7757"/>
    <lineage>
        <taxon>Eukaryota</taxon>
        <taxon>Metazoa</taxon>
        <taxon>Chordata</taxon>
        <taxon>Craniata</taxon>
        <taxon>Vertebrata</taxon>
        <taxon>Cyclostomata</taxon>
        <taxon>Hyperoartia</taxon>
        <taxon>Petromyzontiformes</taxon>
        <taxon>Petromyzontidae</taxon>
        <taxon>Petromyzon</taxon>
    </lineage>
</organism>
<evidence type="ECO:0000313" key="4">
    <source>
        <dbReference type="RefSeq" id="XP_032809579.1"/>
    </source>
</evidence>
<feature type="domain" description="Thioredoxin" evidence="2">
    <location>
        <begin position="107"/>
        <end position="197"/>
    </location>
</feature>
<dbReference type="Gene3D" id="3.40.30.10">
    <property type="entry name" value="Glutaredoxin"/>
    <property type="match status" value="1"/>
</dbReference>
<dbReference type="Proteomes" id="UP001318040">
    <property type="component" value="Chromosome 13"/>
</dbReference>
<dbReference type="RefSeq" id="XP_032809579.1">
    <property type="nucleotide sequence ID" value="XM_032953688.1"/>
</dbReference>
<protein>
    <submittedName>
        <fullName evidence="4">Uncharacterized protein LOC116942102</fullName>
    </submittedName>
</protein>
<dbReference type="PANTHER" id="PTHR19991:SF2">
    <property type="entry name" value="GH08893P"/>
    <property type="match status" value="1"/>
</dbReference>
<keyword evidence="1" id="KW-0472">Membrane</keyword>
<sequence>MRSVMSWPPAPAAATDTEEGCPTCKASLLVVKEAAEALRAGPAERRVAVWRHRGGTPAFGLDAEWKFPSLVLFAASTPVIYQGAFVAQAVVDWVEESRGARLERLHGANFENSTRSQQKGAPATWLVMFYEPSCDEVRPLVPVMGAVAAKARSEARVGVVDMDSETTEGLVKRFGVKRGCFPTIILIKQEEVKLKYHRSERLVESGSSLAKGVMYTFNLEKHEVTFDSLMFFLTEGFQAEEGEEVPPPWSPLDEVIDQIASKCKSMFLEDGVCVLDDSEVERLQFKEPGRQKYLTTNIQPQGGRVAAIVLVLMAMFACLGLAYVKLKSWGVLGSWNLE</sequence>
<gene>
    <name evidence="4" type="primary">LOC116942102</name>
</gene>
<reference evidence="4" key="1">
    <citation type="submission" date="2025-08" db="UniProtKB">
        <authorList>
            <consortium name="RefSeq"/>
        </authorList>
    </citation>
    <scope>IDENTIFICATION</scope>
    <source>
        <tissue evidence="4">Sperm</tissue>
    </source>
</reference>
<dbReference type="PANTHER" id="PTHR19991">
    <property type="entry name" value="L 2 01289"/>
    <property type="match status" value="1"/>
</dbReference>
<name>A0AAJ7T2C5_PETMA</name>
<dbReference type="Pfam" id="PF00085">
    <property type="entry name" value="Thioredoxin"/>
    <property type="match status" value="1"/>
</dbReference>
<dbReference type="AlphaFoldDB" id="A0AAJ7T2C5"/>
<dbReference type="InterPro" id="IPR013766">
    <property type="entry name" value="Thioredoxin_domain"/>
</dbReference>
<dbReference type="KEGG" id="pmrn:116942102"/>
<keyword evidence="1" id="KW-1133">Transmembrane helix</keyword>
<keyword evidence="3" id="KW-1185">Reference proteome</keyword>